<feature type="compositionally biased region" description="Low complexity" evidence="2">
    <location>
        <begin position="288"/>
        <end position="302"/>
    </location>
</feature>
<evidence type="ECO:0000256" key="1">
    <source>
        <dbReference type="SAM" id="Coils"/>
    </source>
</evidence>
<dbReference type="EMBL" id="MU155144">
    <property type="protein sequence ID" value="KAF9484360.1"/>
    <property type="molecule type" value="Genomic_DNA"/>
</dbReference>
<keyword evidence="1" id="KW-0175">Coiled coil</keyword>
<gene>
    <name evidence="3" type="ORF">BDN70DRAFT_797827</name>
</gene>
<protein>
    <submittedName>
        <fullName evidence="3">Uncharacterized protein</fullName>
    </submittedName>
</protein>
<comment type="caution">
    <text evidence="3">The sequence shown here is derived from an EMBL/GenBank/DDBJ whole genome shotgun (WGS) entry which is preliminary data.</text>
</comment>
<evidence type="ECO:0000256" key="2">
    <source>
        <dbReference type="SAM" id="MobiDB-lite"/>
    </source>
</evidence>
<evidence type="ECO:0000313" key="3">
    <source>
        <dbReference type="EMBL" id="KAF9484360.1"/>
    </source>
</evidence>
<reference evidence="3" key="1">
    <citation type="submission" date="2020-11" db="EMBL/GenBank/DDBJ databases">
        <authorList>
            <consortium name="DOE Joint Genome Institute"/>
            <person name="Ahrendt S."/>
            <person name="Riley R."/>
            <person name="Andreopoulos W."/>
            <person name="Labutti K."/>
            <person name="Pangilinan J."/>
            <person name="Ruiz-Duenas F.J."/>
            <person name="Barrasa J.M."/>
            <person name="Sanchez-Garcia M."/>
            <person name="Camarero S."/>
            <person name="Miyauchi S."/>
            <person name="Serrano A."/>
            <person name="Linde D."/>
            <person name="Babiker R."/>
            <person name="Drula E."/>
            <person name="Ayuso-Fernandez I."/>
            <person name="Pacheco R."/>
            <person name="Padilla G."/>
            <person name="Ferreira P."/>
            <person name="Barriuso J."/>
            <person name="Kellner H."/>
            <person name="Castanera R."/>
            <person name="Alfaro M."/>
            <person name="Ramirez L."/>
            <person name="Pisabarro A.G."/>
            <person name="Kuo A."/>
            <person name="Tritt A."/>
            <person name="Lipzen A."/>
            <person name="He G."/>
            <person name="Yan M."/>
            <person name="Ng V."/>
            <person name="Cullen D."/>
            <person name="Martin F."/>
            <person name="Rosso M.-N."/>
            <person name="Henrissat B."/>
            <person name="Hibbett D."/>
            <person name="Martinez A.T."/>
            <person name="Grigoriev I.V."/>
        </authorList>
    </citation>
    <scope>NUCLEOTIDE SEQUENCE</scope>
    <source>
        <strain evidence="3">CIRM-BRFM 674</strain>
    </source>
</reference>
<name>A0A9P6D5W0_9AGAR</name>
<feature type="region of interest" description="Disordered" evidence="2">
    <location>
        <begin position="1"/>
        <end position="24"/>
    </location>
</feature>
<feature type="coiled-coil region" evidence="1">
    <location>
        <begin position="36"/>
        <end position="63"/>
    </location>
</feature>
<sequence length="361" mass="39731">MSQGAQKAVADISNHPSGSRIRADLGDKTKWTLNDLGQFKQLLKQYEVELDLLEANKDKDQQTLREIHSNMLKAGTRREEIARFNKAKDDKDFAKMLKSRTLGPEYSETQAQLRKSIKNIRDRIQKLETHLVEDKKKVAQSKSYKPSFRAPSLDTINRSYRNIEKAIDIQSKEVANLASRIRKLDIKEGEASLTRGRDKRLPDAADRRSQISPNIAAVTAAALNAERTAARLKNALLSVRSQPLLNTKVASAPSAPVAFTTPHKAPASGPSLFGESASADAFLDWDIPPDNFDPSGSPSPSSHRGAGKAKKRQAFKRNPTQTPIAAAPAPPGFEWGPLPTFCAPPPQPTFSFASFVKKQTS</sequence>
<proteinExistence type="predicted"/>
<feature type="coiled-coil region" evidence="1">
    <location>
        <begin position="110"/>
        <end position="137"/>
    </location>
</feature>
<dbReference type="Proteomes" id="UP000807469">
    <property type="component" value="Unassembled WGS sequence"/>
</dbReference>
<feature type="region of interest" description="Disordered" evidence="2">
    <location>
        <begin position="284"/>
        <end position="340"/>
    </location>
</feature>
<accession>A0A9P6D5W0</accession>
<keyword evidence="4" id="KW-1185">Reference proteome</keyword>
<organism evidence="3 4">
    <name type="scientific">Pholiota conissans</name>
    <dbReference type="NCBI Taxonomy" id="109636"/>
    <lineage>
        <taxon>Eukaryota</taxon>
        <taxon>Fungi</taxon>
        <taxon>Dikarya</taxon>
        <taxon>Basidiomycota</taxon>
        <taxon>Agaricomycotina</taxon>
        <taxon>Agaricomycetes</taxon>
        <taxon>Agaricomycetidae</taxon>
        <taxon>Agaricales</taxon>
        <taxon>Agaricineae</taxon>
        <taxon>Strophariaceae</taxon>
        <taxon>Pholiota</taxon>
    </lineage>
</organism>
<dbReference type="OrthoDB" id="248320at2759"/>
<feature type="compositionally biased region" description="Basic residues" evidence="2">
    <location>
        <begin position="305"/>
        <end position="315"/>
    </location>
</feature>
<evidence type="ECO:0000313" key="4">
    <source>
        <dbReference type="Proteomes" id="UP000807469"/>
    </source>
</evidence>
<dbReference type="AlphaFoldDB" id="A0A9P6D5W0"/>